<dbReference type="Proteomes" id="UP000186437">
    <property type="component" value="Unassembled WGS sequence"/>
</dbReference>
<evidence type="ECO:0000313" key="2">
    <source>
        <dbReference type="Proteomes" id="UP000186437"/>
    </source>
</evidence>
<evidence type="ECO:0000313" key="1">
    <source>
        <dbReference type="EMBL" id="OLF49561.1"/>
    </source>
</evidence>
<accession>A0A1Q8ECP4</accession>
<protein>
    <submittedName>
        <fullName evidence="1">Uncharacterized protein</fullName>
    </submittedName>
</protein>
<reference evidence="2" key="1">
    <citation type="submission" date="2016-12" db="EMBL/GenBank/DDBJ databases">
        <authorList>
            <person name="Gulvik C.A."/>
        </authorList>
    </citation>
    <scope>NUCLEOTIDE SEQUENCE [LARGE SCALE GENOMIC DNA]</scope>
    <source>
        <strain evidence="2">ATCC 51725</strain>
    </source>
</reference>
<name>A0A1Q8ECP4_STRAI</name>
<proteinExistence type="predicted"/>
<comment type="caution">
    <text evidence="1">The sequence shown here is derived from an EMBL/GenBank/DDBJ whole genome shotgun (WGS) entry which is preliminary data.</text>
</comment>
<dbReference type="EMBL" id="MSJL01000027">
    <property type="protein sequence ID" value="OLF49561.1"/>
    <property type="molecule type" value="Genomic_DNA"/>
</dbReference>
<gene>
    <name evidence="1" type="ORF">BU200_06635</name>
</gene>
<sequence>MFHEHEEIYLFCTARSSSSVIQDVKPLKNRMKIRKHDEEIRESLLRKLLFPASKGMLYL</sequence>
<dbReference type="AlphaFoldDB" id="A0A1Q8ECP4"/>
<organism evidence="1 2">
    <name type="scientific">Streptococcus acidominimus</name>
    <dbReference type="NCBI Taxonomy" id="1326"/>
    <lineage>
        <taxon>Bacteria</taxon>
        <taxon>Bacillati</taxon>
        <taxon>Bacillota</taxon>
        <taxon>Bacilli</taxon>
        <taxon>Lactobacillales</taxon>
        <taxon>Streptococcaceae</taxon>
        <taxon>Streptococcus</taxon>
    </lineage>
</organism>
<keyword evidence="2" id="KW-1185">Reference proteome</keyword>